<accession>A0A484V9G4</accession>
<evidence type="ECO:0000313" key="5">
    <source>
        <dbReference type="EMBL" id="VFR72403.1"/>
    </source>
</evidence>
<dbReference type="EMBL" id="CAADID010000014">
    <property type="protein sequence ID" value="VFR64915.1"/>
    <property type="molecule type" value="Genomic_DNA"/>
</dbReference>
<evidence type="ECO:0000313" key="7">
    <source>
        <dbReference type="EMBL" id="VFR97834.1"/>
    </source>
</evidence>
<name>A0A484V9G4_9ZZZZ</name>
<dbReference type="EMBL" id="CAADIK010000029">
    <property type="protein sequence ID" value="VFR72403.1"/>
    <property type="molecule type" value="Genomic_DNA"/>
</dbReference>
<gene>
    <name evidence="1" type="ORF">AMP9_4239</name>
    <name evidence="2" type="ORF">ANT2_4053</name>
    <name evidence="4" type="ORF">ANT3_4056</name>
    <name evidence="3" type="ORF">BRI6_4129</name>
    <name evidence="5" type="ORF">BRI9_4189</name>
    <name evidence="6" type="ORF">IVO3_4187</name>
    <name evidence="7" type="ORF">RAN3_4045</name>
    <name evidence="8" type="ORF">RAN7_4119</name>
</gene>
<dbReference type="EMBL" id="CAADHY010000015">
    <property type="protein sequence ID" value="VFR22277.1"/>
    <property type="molecule type" value="Genomic_DNA"/>
</dbReference>
<dbReference type="AlphaFoldDB" id="A0A484V9G4"/>
<dbReference type="EMBL" id="CAADII010000069">
    <property type="protein sequence ID" value="VFR56785.1"/>
    <property type="molecule type" value="Genomic_DNA"/>
</dbReference>
<protein>
    <submittedName>
        <fullName evidence="6">Uncharacterized protein</fullName>
    </submittedName>
</protein>
<dbReference type="EMBL" id="CAADIG010000036">
    <property type="protein sequence ID" value="VFR51905.1"/>
    <property type="molecule type" value="Genomic_DNA"/>
</dbReference>
<dbReference type="EMBL" id="CAADIP010000049">
    <property type="protein sequence ID" value="VFR95949.1"/>
    <property type="molecule type" value="Genomic_DNA"/>
</dbReference>
<organism evidence="6">
    <name type="scientific">plant metagenome</name>
    <dbReference type="NCBI Taxonomy" id="1297885"/>
    <lineage>
        <taxon>unclassified sequences</taxon>
        <taxon>metagenomes</taxon>
        <taxon>organismal metagenomes</taxon>
    </lineage>
</organism>
<proteinExistence type="predicted"/>
<evidence type="ECO:0000313" key="1">
    <source>
        <dbReference type="EMBL" id="VFR22277.1"/>
    </source>
</evidence>
<dbReference type="EMBL" id="CAADIO010000052">
    <property type="protein sequence ID" value="VFR97834.1"/>
    <property type="molecule type" value="Genomic_DNA"/>
</dbReference>
<evidence type="ECO:0000313" key="8">
    <source>
        <dbReference type="EMBL" id="VFS22403.1"/>
    </source>
</evidence>
<evidence type="ECO:0000313" key="6">
    <source>
        <dbReference type="EMBL" id="VFR95949.1"/>
    </source>
</evidence>
<evidence type="ECO:0000313" key="3">
    <source>
        <dbReference type="EMBL" id="VFR56785.1"/>
    </source>
</evidence>
<reference evidence="6" key="1">
    <citation type="submission" date="2019-03" db="EMBL/GenBank/DDBJ databases">
        <authorList>
            <person name="Danneels B."/>
        </authorList>
    </citation>
    <scope>NUCLEOTIDE SEQUENCE</scope>
</reference>
<evidence type="ECO:0000313" key="4">
    <source>
        <dbReference type="EMBL" id="VFR64915.1"/>
    </source>
</evidence>
<dbReference type="EMBL" id="CAADIZ010000012">
    <property type="protein sequence ID" value="VFS22403.1"/>
    <property type="molecule type" value="Genomic_DNA"/>
</dbReference>
<evidence type="ECO:0000313" key="2">
    <source>
        <dbReference type="EMBL" id="VFR51905.1"/>
    </source>
</evidence>
<sequence>MFLPLFCVALDLLSRVGRARSRGWGGLGRLAPAWPSDWCLSPAGPYSALL</sequence>